<keyword evidence="2" id="KW-0808">Transferase</keyword>
<dbReference type="CDD" id="cd04182">
    <property type="entry name" value="GT_2_like_f"/>
    <property type="match status" value="1"/>
</dbReference>
<dbReference type="RefSeq" id="WP_204498556.1">
    <property type="nucleotide sequence ID" value="NZ_JAFBDR010000007.1"/>
</dbReference>
<dbReference type="Pfam" id="PF12804">
    <property type="entry name" value="NTP_transf_3"/>
    <property type="match status" value="1"/>
</dbReference>
<dbReference type="PANTHER" id="PTHR43777:SF1">
    <property type="entry name" value="MOLYBDENUM COFACTOR CYTIDYLYLTRANSFERASE"/>
    <property type="match status" value="1"/>
</dbReference>
<dbReference type="EMBL" id="JAFBDR010000007">
    <property type="protein sequence ID" value="MBM7571129.1"/>
    <property type="molecule type" value="Genomic_DNA"/>
</dbReference>
<evidence type="ECO:0000313" key="2">
    <source>
        <dbReference type="EMBL" id="MBM7571129.1"/>
    </source>
</evidence>
<dbReference type="PANTHER" id="PTHR43777">
    <property type="entry name" value="MOLYBDENUM COFACTOR CYTIDYLYLTRANSFERASE"/>
    <property type="match status" value="1"/>
</dbReference>
<proteinExistence type="predicted"/>
<organism evidence="2 3">
    <name type="scientific">Aquibacillus albus</name>
    <dbReference type="NCBI Taxonomy" id="1168171"/>
    <lineage>
        <taxon>Bacteria</taxon>
        <taxon>Bacillati</taxon>
        <taxon>Bacillota</taxon>
        <taxon>Bacilli</taxon>
        <taxon>Bacillales</taxon>
        <taxon>Bacillaceae</taxon>
        <taxon>Aquibacillus</taxon>
    </lineage>
</organism>
<evidence type="ECO:0000313" key="3">
    <source>
        <dbReference type="Proteomes" id="UP001296943"/>
    </source>
</evidence>
<comment type="caution">
    <text evidence="2">The sequence shown here is derived from an EMBL/GenBank/DDBJ whole genome shotgun (WGS) entry which is preliminary data.</text>
</comment>
<name>A0ABS2MZ11_9BACI</name>
<feature type="domain" description="MobA-like NTP transferase" evidence="1">
    <location>
        <begin position="8"/>
        <end position="175"/>
    </location>
</feature>
<evidence type="ECO:0000259" key="1">
    <source>
        <dbReference type="Pfam" id="PF12804"/>
    </source>
</evidence>
<dbReference type="EC" id="2.7.7.76" evidence="2"/>
<dbReference type="SUPFAM" id="SSF53448">
    <property type="entry name" value="Nucleotide-diphospho-sugar transferases"/>
    <property type="match status" value="1"/>
</dbReference>
<dbReference type="GO" id="GO:0061602">
    <property type="term" value="F:molybdenum cofactor cytidylyltransferase activity"/>
    <property type="evidence" value="ECO:0007669"/>
    <property type="project" value="UniProtKB-EC"/>
</dbReference>
<sequence>MNPPKLIGVILAAGKSERMGRDKLSLSIGETAIGSLSLQSALASRLDHILVVTNPQHSYPWIDFPSSETRLSIIPCVNAHLGQAYSLQAGVKRAIKMSADGVLVQLADQPFVTKGMLDQLIECFIQASVNHNRISFVASNNKGRFQPPILFSKHLFSQLLRLKGDQGARQILRSQMKNNGIAIDFDKERYFYDIDTEEDYQWIKQQVMEVG</sequence>
<keyword evidence="2" id="KW-0548">Nucleotidyltransferase</keyword>
<accession>A0ABS2MZ11</accession>
<dbReference type="InterPro" id="IPR029044">
    <property type="entry name" value="Nucleotide-diphossugar_trans"/>
</dbReference>
<reference evidence="2 3" key="1">
    <citation type="submission" date="2021-01" db="EMBL/GenBank/DDBJ databases">
        <title>Genomic Encyclopedia of Type Strains, Phase IV (KMG-IV): sequencing the most valuable type-strain genomes for metagenomic binning, comparative biology and taxonomic classification.</title>
        <authorList>
            <person name="Goeker M."/>
        </authorList>
    </citation>
    <scope>NUCLEOTIDE SEQUENCE [LARGE SCALE GENOMIC DNA]</scope>
    <source>
        <strain evidence="2 3">DSM 23711</strain>
    </source>
</reference>
<keyword evidence="3" id="KW-1185">Reference proteome</keyword>
<dbReference type="Gene3D" id="3.90.550.10">
    <property type="entry name" value="Spore Coat Polysaccharide Biosynthesis Protein SpsA, Chain A"/>
    <property type="match status" value="1"/>
</dbReference>
<dbReference type="Proteomes" id="UP001296943">
    <property type="component" value="Unassembled WGS sequence"/>
</dbReference>
<protein>
    <submittedName>
        <fullName evidence="2">Molybdenum cofactor cytidylyltransferase</fullName>
        <ecNumber evidence="2">2.7.7.76</ecNumber>
    </submittedName>
</protein>
<dbReference type="InterPro" id="IPR025877">
    <property type="entry name" value="MobA-like_NTP_Trfase"/>
</dbReference>
<gene>
    <name evidence="2" type="ORF">JOC48_001612</name>
</gene>